<feature type="signal peptide" evidence="1">
    <location>
        <begin position="1"/>
        <end position="23"/>
    </location>
</feature>
<gene>
    <name evidence="2" type="ORF">ABZ921_33625</name>
</gene>
<name>A0ABV3BXU8_9ACTN</name>
<keyword evidence="3" id="KW-1185">Reference proteome</keyword>
<dbReference type="RefSeq" id="WP_359356200.1">
    <property type="nucleotide sequence ID" value="NZ_JBEYXV010000021.1"/>
</dbReference>
<reference evidence="2 3" key="1">
    <citation type="submission" date="2024-06" db="EMBL/GenBank/DDBJ databases">
        <title>The Natural Products Discovery Center: Release of the First 8490 Sequenced Strains for Exploring Actinobacteria Biosynthetic Diversity.</title>
        <authorList>
            <person name="Kalkreuter E."/>
            <person name="Kautsar S.A."/>
            <person name="Yang D."/>
            <person name="Bader C.D."/>
            <person name="Teijaro C.N."/>
            <person name="Fluegel L."/>
            <person name="Davis C.M."/>
            <person name="Simpson J.R."/>
            <person name="Lauterbach L."/>
            <person name="Steele A.D."/>
            <person name="Gui C."/>
            <person name="Meng S."/>
            <person name="Li G."/>
            <person name="Viehrig K."/>
            <person name="Ye F."/>
            <person name="Su P."/>
            <person name="Kiefer A.F."/>
            <person name="Nichols A."/>
            <person name="Cepeda A.J."/>
            <person name="Yan W."/>
            <person name="Fan B."/>
            <person name="Jiang Y."/>
            <person name="Adhikari A."/>
            <person name="Zheng C.-J."/>
            <person name="Schuster L."/>
            <person name="Cowan T.M."/>
            <person name="Smanski M.J."/>
            <person name="Chevrette M.G."/>
            <person name="De Carvalho L.P.S."/>
            <person name="Shen B."/>
        </authorList>
    </citation>
    <scope>NUCLEOTIDE SEQUENCE [LARGE SCALE GENOMIC DNA]</scope>
    <source>
        <strain evidence="2 3">NPDC046838</strain>
    </source>
</reference>
<protein>
    <recommendedName>
        <fullName evidence="4">Sensor domain-containing protein</fullName>
    </recommendedName>
</protein>
<sequence length="215" mass="22279">MRRSTVIALLCLSVSSLVGCSQADTSPASPAPLPLSAAALTQRLLDVSDLGEGYERAPQRDAAHDDVAVIACPAVERLGGGTDLGSSSAFAHKAPVSFTYTGAGASSQIEEELYSGRAAELSRGVEKTFDAMVSCPRYQVVSDGSVVDVSAQKVAAPDLGDEQWSQLLTYEVGGRRTLLKQTAVRTGTVMVIVSGSLGLVDAHLTAAVDKARRAG</sequence>
<feature type="chain" id="PRO_5046004002" description="Sensor domain-containing protein" evidence="1">
    <location>
        <begin position="24"/>
        <end position="215"/>
    </location>
</feature>
<keyword evidence="1" id="KW-0732">Signal</keyword>
<organism evidence="2 3">
    <name type="scientific">Streptomyces atriruber</name>
    <dbReference type="NCBI Taxonomy" id="545121"/>
    <lineage>
        <taxon>Bacteria</taxon>
        <taxon>Bacillati</taxon>
        <taxon>Actinomycetota</taxon>
        <taxon>Actinomycetes</taxon>
        <taxon>Kitasatosporales</taxon>
        <taxon>Streptomycetaceae</taxon>
        <taxon>Streptomyces</taxon>
    </lineage>
</organism>
<proteinExistence type="predicted"/>
<accession>A0ABV3BXU8</accession>
<evidence type="ECO:0000313" key="3">
    <source>
        <dbReference type="Proteomes" id="UP001551176"/>
    </source>
</evidence>
<evidence type="ECO:0008006" key="4">
    <source>
        <dbReference type="Google" id="ProtNLM"/>
    </source>
</evidence>
<comment type="caution">
    <text evidence="2">The sequence shown here is derived from an EMBL/GenBank/DDBJ whole genome shotgun (WGS) entry which is preliminary data.</text>
</comment>
<evidence type="ECO:0000256" key="1">
    <source>
        <dbReference type="SAM" id="SignalP"/>
    </source>
</evidence>
<evidence type="ECO:0000313" key="2">
    <source>
        <dbReference type="EMBL" id="MEU6825580.1"/>
    </source>
</evidence>
<dbReference type="Proteomes" id="UP001551176">
    <property type="component" value="Unassembled WGS sequence"/>
</dbReference>
<dbReference type="EMBL" id="JBEYXV010000021">
    <property type="protein sequence ID" value="MEU6825580.1"/>
    <property type="molecule type" value="Genomic_DNA"/>
</dbReference>
<dbReference type="PROSITE" id="PS51257">
    <property type="entry name" value="PROKAR_LIPOPROTEIN"/>
    <property type="match status" value="1"/>
</dbReference>